<organism evidence="7 8">
    <name type="scientific">Aplysia californica</name>
    <name type="common">California sea hare</name>
    <dbReference type="NCBI Taxonomy" id="6500"/>
    <lineage>
        <taxon>Eukaryota</taxon>
        <taxon>Metazoa</taxon>
        <taxon>Spiralia</taxon>
        <taxon>Lophotrochozoa</taxon>
        <taxon>Mollusca</taxon>
        <taxon>Gastropoda</taxon>
        <taxon>Heterobranchia</taxon>
        <taxon>Euthyneura</taxon>
        <taxon>Tectipleura</taxon>
        <taxon>Aplysiida</taxon>
        <taxon>Aplysioidea</taxon>
        <taxon>Aplysiidae</taxon>
        <taxon>Aplysia</taxon>
    </lineage>
</organism>
<feature type="compositionally biased region" description="Polar residues" evidence="5">
    <location>
        <begin position="721"/>
        <end position="736"/>
    </location>
</feature>
<feature type="region of interest" description="Disordered" evidence="5">
    <location>
        <begin position="366"/>
        <end position="419"/>
    </location>
</feature>
<dbReference type="GeneID" id="101849629"/>
<dbReference type="Pfam" id="PF00822">
    <property type="entry name" value="PMP22_Claudin"/>
    <property type="match status" value="1"/>
</dbReference>
<evidence type="ECO:0000256" key="1">
    <source>
        <dbReference type="ARBA" id="ARBA00004141"/>
    </source>
</evidence>
<dbReference type="RefSeq" id="XP_035827151.1">
    <property type="nucleotide sequence ID" value="XM_035971258.1"/>
</dbReference>
<evidence type="ECO:0000256" key="3">
    <source>
        <dbReference type="ARBA" id="ARBA00022989"/>
    </source>
</evidence>
<feature type="compositionally biased region" description="Polar residues" evidence="5">
    <location>
        <begin position="851"/>
        <end position="867"/>
    </location>
</feature>
<protein>
    <submittedName>
        <fullName evidence="8">Uncharacterized protein LOC101849629</fullName>
    </submittedName>
</protein>
<feature type="compositionally biased region" description="Pro residues" evidence="5">
    <location>
        <begin position="704"/>
        <end position="714"/>
    </location>
</feature>
<evidence type="ECO:0000256" key="2">
    <source>
        <dbReference type="ARBA" id="ARBA00022692"/>
    </source>
</evidence>
<evidence type="ECO:0000256" key="4">
    <source>
        <dbReference type="ARBA" id="ARBA00023136"/>
    </source>
</evidence>
<feature type="compositionally biased region" description="Polar residues" evidence="5">
    <location>
        <begin position="404"/>
        <end position="419"/>
    </location>
</feature>
<feature type="region of interest" description="Disordered" evidence="5">
    <location>
        <begin position="225"/>
        <end position="244"/>
    </location>
</feature>
<feature type="region of interest" description="Disordered" evidence="5">
    <location>
        <begin position="328"/>
        <end position="354"/>
    </location>
</feature>
<feature type="compositionally biased region" description="Basic and acidic residues" evidence="5">
    <location>
        <begin position="748"/>
        <end position="760"/>
    </location>
</feature>
<feature type="region of interest" description="Disordered" evidence="5">
    <location>
        <begin position="251"/>
        <end position="291"/>
    </location>
</feature>
<feature type="compositionally biased region" description="Polar residues" evidence="5">
    <location>
        <begin position="521"/>
        <end position="533"/>
    </location>
</feature>
<accession>A0ABM1VXK8</accession>
<feature type="compositionally biased region" description="Basic and acidic residues" evidence="5">
    <location>
        <begin position="272"/>
        <end position="284"/>
    </location>
</feature>
<dbReference type="InterPro" id="IPR004031">
    <property type="entry name" value="PMP22/EMP/MP20/Claudin"/>
</dbReference>
<feature type="compositionally biased region" description="Polar residues" evidence="5">
    <location>
        <begin position="227"/>
        <end position="238"/>
    </location>
</feature>
<evidence type="ECO:0000256" key="5">
    <source>
        <dbReference type="SAM" id="MobiDB-lite"/>
    </source>
</evidence>
<reference evidence="8" key="1">
    <citation type="submission" date="2025-08" db="UniProtKB">
        <authorList>
            <consortium name="RefSeq"/>
        </authorList>
    </citation>
    <scope>IDENTIFICATION</scope>
</reference>
<proteinExistence type="predicted"/>
<dbReference type="Gene3D" id="1.20.140.150">
    <property type="match status" value="1"/>
</dbReference>
<comment type="subcellular location">
    <subcellularLocation>
        <location evidence="1">Membrane</location>
        <topology evidence="1">Multi-pass membrane protein</topology>
    </subcellularLocation>
</comment>
<feature type="compositionally biased region" description="Basic residues" evidence="5">
    <location>
        <begin position="768"/>
        <end position="780"/>
    </location>
</feature>
<feature type="region of interest" description="Disordered" evidence="5">
    <location>
        <begin position="659"/>
        <end position="875"/>
    </location>
</feature>
<dbReference type="Proteomes" id="UP000694888">
    <property type="component" value="Unplaced"/>
</dbReference>
<feature type="compositionally biased region" description="Polar residues" evidence="5">
    <location>
        <begin position="784"/>
        <end position="812"/>
    </location>
</feature>
<feature type="region of interest" description="Disordered" evidence="5">
    <location>
        <begin position="441"/>
        <end position="645"/>
    </location>
</feature>
<gene>
    <name evidence="8" type="primary">LOC101849629</name>
</gene>
<name>A0ABM1VXK8_APLCA</name>
<feature type="transmembrane region" description="Helical" evidence="6">
    <location>
        <begin position="157"/>
        <end position="178"/>
    </location>
</feature>
<evidence type="ECO:0000256" key="6">
    <source>
        <dbReference type="SAM" id="Phobius"/>
    </source>
</evidence>
<feature type="transmembrane region" description="Helical" evidence="6">
    <location>
        <begin position="37"/>
        <end position="62"/>
    </location>
</feature>
<sequence length="875" mass="96307">MMDEIRTEVVSDKYTDDDSSDVASDMQGAILWPRRSLLYRICFLALLPIFAIFLLGFSCPFWMKKHKVTKYRGHYNVIDQVDVSVGVWRVCEGMDFGDITDCTSIPDLTSYMMACQSMLCLCLIFTVFSLVFGLYENCATRYDMEDGSEAKTKRPEVNAIIAGVFGMIGIGLYGSLIISEIRDGAGAVQWAFPVTAASVTGLIICGILMAIANPIHAGSPSYPGQVMSLSRQNSSREPSMQDRLVSANSSIGHQSPVTQHGHTLYGVTADSPENRDRHRSELQRSDSFLSSHMSSPDLFTAVSQDPSLSHSAARGAHATDRYDTYVSTADQGSRRQALKQQLQQDRGAQRRSWHFDDRTGAYIVSDLINSRPCPPVPTSSEGRGQRLEGGQKPPVPPRRDKMAVSQTSPSRGASSPASHALQTIPDETADLMLLDDPVVIAPSSTQGSTSGTATNTTTTTVDINLLHRRSTNPFLNEDDPGPPSLQAPSPQDLLQSEARGDSWENQPWPDPPSFIEHVGEQQPTPAASDVSDSTPRESPVIAGGDNVPESLQYQPQNNASMTRKKKRERAPPIPYNGSSSSSTSGGGGVATEPRRQQPRSYRLEGVSSVPRNSARAPAPDPVVPVQKEYDNPLFKSPQTDDGRGAEFVDDFALKICDSTSFVHPLPDPPPYSVVDVNHDAPPQYRRHSSHYSRSPDYESHLGDPQPPYHQPAPQPRVISRDGQTYVSTPSYNNNAKPSKGDKTKRHSASRDKTGHSDKKHNNSGGIKSRPRQVKREHQQRRGQPDSNGQPQQPTSHLPQGYYSSNPDLSSKSPILDRRHRRGESYEHGDYRLANGRATQPPEYRARAYVPDSNTNSRQSPYYANPNSYHWGDSDL</sequence>
<feature type="compositionally biased region" description="Polar residues" evidence="5">
    <location>
        <begin position="549"/>
        <end position="561"/>
    </location>
</feature>
<keyword evidence="3 6" id="KW-1133">Transmembrane helix</keyword>
<keyword evidence="4 6" id="KW-0472">Membrane</keyword>
<feature type="compositionally biased region" description="Polar residues" evidence="5">
    <location>
        <begin position="251"/>
        <end position="261"/>
    </location>
</feature>
<evidence type="ECO:0000313" key="7">
    <source>
        <dbReference type="Proteomes" id="UP000694888"/>
    </source>
</evidence>
<keyword evidence="7" id="KW-1185">Reference proteome</keyword>
<feature type="transmembrane region" description="Helical" evidence="6">
    <location>
        <begin position="118"/>
        <end position="137"/>
    </location>
</feature>
<keyword evidence="2 6" id="KW-0812">Transmembrane</keyword>
<evidence type="ECO:0000313" key="8">
    <source>
        <dbReference type="RefSeq" id="XP_035827151.1"/>
    </source>
</evidence>
<feature type="transmembrane region" description="Helical" evidence="6">
    <location>
        <begin position="190"/>
        <end position="212"/>
    </location>
</feature>
<feature type="compositionally biased region" description="Low complexity" evidence="5">
    <location>
        <begin position="443"/>
        <end position="460"/>
    </location>
</feature>